<dbReference type="AlphaFoldDB" id="A0A8J8TAF6"/>
<evidence type="ECO:0000313" key="2">
    <source>
        <dbReference type="EMBL" id="TNV87620.1"/>
    </source>
</evidence>
<protein>
    <submittedName>
        <fullName evidence="2">Uncharacterized protein</fullName>
    </submittedName>
</protein>
<organism evidence="2 3">
    <name type="scientific">Halteria grandinella</name>
    <dbReference type="NCBI Taxonomy" id="5974"/>
    <lineage>
        <taxon>Eukaryota</taxon>
        <taxon>Sar</taxon>
        <taxon>Alveolata</taxon>
        <taxon>Ciliophora</taxon>
        <taxon>Intramacronucleata</taxon>
        <taxon>Spirotrichea</taxon>
        <taxon>Stichotrichia</taxon>
        <taxon>Sporadotrichida</taxon>
        <taxon>Halteriidae</taxon>
        <taxon>Halteria</taxon>
    </lineage>
</organism>
<comment type="caution">
    <text evidence="2">The sequence shown here is derived from an EMBL/GenBank/DDBJ whole genome shotgun (WGS) entry which is preliminary data.</text>
</comment>
<sequence length="128" mass="15080">MQQDFFKRLGTVSLEGIQKPDQGLFVKLLVFIESHIEGDVWPFIRHFPNKAVEFNNKINLAFLSVLEHEFYDRLYSEAEALRVTVEFLREALSRIKSEGSLRVETLDRQTLNYLHDLIPNEEILFDPR</sequence>
<keyword evidence="3" id="KW-1185">Reference proteome</keyword>
<gene>
    <name evidence="2" type="ORF">FGO68_gene44</name>
</gene>
<evidence type="ECO:0000256" key="1">
    <source>
        <dbReference type="SAM" id="Coils"/>
    </source>
</evidence>
<feature type="coiled-coil region" evidence="1">
    <location>
        <begin position="71"/>
        <end position="98"/>
    </location>
</feature>
<keyword evidence="1" id="KW-0175">Coiled coil</keyword>
<name>A0A8J8TAF6_HALGN</name>
<dbReference type="Proteomes" id="UP000785679">
    <property type="component" value="Unassembled WGS sequence"/>
</dbReference>
<reference evidence="2" key="1">
    <citation type="submission" date="2019-06" db="EMBL/GenBank/DDBJ databases">
        <authorList>
            <person name="Zheng W."/>
        </authorList>
    </citation>
    <scope>NUCLEOTIDE SEQUENCE</scope>
    <source>
        <strain evidence="2">QDHG01</strain>
    </source>
</reference>
<accession>A0A8J8TAF6</accession>
<dbReference type="EMBL" id="RRYP01000315">
    <property type="protein sequence ID" value="TNV87620.1"/>
    <property type="molecule type" value="Genomic_DNA"/>
</dbReference>
<evidence type="ECO:0000313" key="3">
    <source>
        <dbReference type="Proteomes" id="UP000785679"/>
    </source>
</evidence>
<proteinExistence type="predicted"/>